<name>A0A0H3N9N8_CLODC</name>
<dbReference type="InterPro" id="IPR011527">
    <property type="entry name" value="ABC1_TM_dom"/>
</dbReference>
<dbReference type="PROSITE" id="PS00211">
    <property type="entry name" value="ABC_TRANSPORTER_1"/>
    <property type="match status" value="1"/>
</dbReference>
<dbReference type="Pfam" id="PF00005">
    <property type="entry name" value="ABC_tran"/>
    <property type="match status" value="1"/>
</dbReference>
<dbReference type="HOGENOM" id="CLU_000604_84_4_9"/>
<feature type="transmembrane region" description="Helical" evidence="9">
    <location>
        <begin position="44"/>
        <end position="67"/>
    </location>
</feature>
<dbReference type="InterPro" id="IPR039421">
    <property type="entry name" value="Type_1_exporter"/>
</dbReference>
<feature type="transmembrane region" description="Helical" evidence="9">
    <location>
        <begin position="95"/>
        <end position="115"/>
    </location>
</feature>
<organism evidence="12 13">
    <name type="scientific">Clostridioides difficile (strain CD196)</name>
    <name type="common">Peptoclostridium difficile</name>
    <dbReference type="NCBI Taxonomy" id="645462"/>
    <lineage>
        <taxon>Bacteria</taxon>
        <taxon>Bacillati</taxon>
        <taxon>Bacillota</taxon>
        <taxon>Clostridia</taxon>
        <taxon>Peptostreptococcales</taxon>
        <taxon>Peptostreptococcaceae</taxon>
        <taxon>Clostridioides</taxon>
    </lineage>
</organism>
<dbReference type="InterPro" id="IPR036640">
    <property type="entry name" value="ABC1_TM_sf"/>
</dbReference>
<dbReference type="PANTHER" id="PTHR43394:SF1">
    <property type="entry name" value="ATP-BINDING CASSETTE SUB-FAMILY B MEMBER 10, MITOCHONDRIAL"/>
    <property type="match status" value="1"/>
</dbReference>
<keyword evidence="4 9" id="KW-0812">Transmembrane</keyword>
<dbReference type="PROSITE" id="PS50929">
    <property type="entry name" value="ABC_TM1F"/>
    <property type="match status" value="1"/>
</dbReference>
<evidence type="ECO:0000259" key="10">
    <source>
        <dbReference type="PROSITE" id="PS50893"/>
    </source>
</evidence>
<feature type="transmembrane region" description="Helical" evidence="9">
    <location>
        <begin position="174"/>
        <end position="194"/>
    </location>
</feature>
<evidence type="ECO:0000256" key="8">
    <source>
        <dbReference type="ARBA" id="ARBA00023136"/>
    </source>
</evidence>
<dbReference type="PANTHER" id="PTHR43394">
    <property type="entry name" value="ATP-DEPENDENT PERMEASE MDL1, MITOCHONDRIAL"/>
    <property type="match status" value="1"/>
</dbReference>
<feature type="transmembrane region" description="Helical" evidence="9">
    <location>
        <begin position="200"/>
        <end position="217"/>
    </location>
</feature>
<gene>
    <name evidence="12" type="ordered locus">CD196_0894</name>
</gene>
<evidence type="ECO:0000256" key="3">
    <source>
        <dbReference type="ARBA" id="ARBA00022475"/>
    </source>
</evidence>
<protein>
    <submittedName>
        <fullName evidence="12">ABC transporter, permease/ATP-binding protein</fullName>
    </submittedName>
</protein>
<keyword evidence="3" id="KW-1003">Cell membrane</keyword>
<dbReference type="Pfam" id="PF00664">
    <property type="entry name" value="ABC_membrane"/>
    <property type="match status" value="1"/>
</dbReference>
<keyword evidence="2" id="KW-0813">Transport</keyword>
<dbReference type="InterPro" id="IPR017871">
    <property type="entry name" value="ABC_transporter-like_CS"/>
</dbReference>
<reference evidence="12 13" key="1">
    <citation type="journal article" date="2009" name="Genome Biol.">
        <title>Comparative genome and phenotypic analysis of Clostridium difficile 027 strains provides insight into the evolution of a hypervirulent bacterium.</title>
        <authorList>
            <person name="Stabler R.A."/>
            <person name="He M."/>
            <person name="Dawson L."/>
            <person name="Martin M."/>
            <person name="Valiente E."/>
            <person name="Corton C."/>
            <person name="Lawley T.D."/>
            <person name="Sebaihia M."/>
            <person name="Quail M.A."/>
            <person name="Rose G."/>
            <person name="Gerding D.N."/>
            <person name="Gibert M."/>
            <person name="Popoff M.R."/>
            <person name="Parkhill J."/>
            <person name="Dougan G."/>
            <person name="Wren B.W."/>
        </authorList>
    </citation>
    <scope>NUCLEOTIDE SEQUENCE [LARGE SCALE GENOMIC DNA]</scope>
    <source>
        <strain evidence="12 13">CD196</strain>
    </source>
</reference>
<evidence type="ECO:0000256" key="1">
    <source>
        <dbReference type="ARBA" id="ARBA00004651"/>
    </source>
</evidence>
<dbReference type="InterPro" id="IPR003593">
    <property type="entry name" value="AAA+_ATPase"/>
</dbReference>
<dbReference type="FunFam" id="1.20.1560.10:FF:000011">
    <property type="entry name" value="Multidrug ABC transporter ATP-binding protein"/>
    <property type="match status" value="1"/>
</dbReference>
<dbReference type="KEGG" id="cdc:CD196_0894"/>
<evidence type="ECO:0000313" key="13">
    <source>
        <dbReference type="Proteomes" id="UP000002068"/>
    </source>
</evidence>
<dbReference type="FunFam" id="3.40.50.300:FF:000287">
    <property type="entry name" value="Multidrug ABC transporter ATP-binding protein"/>
    <property type="match status" value="1"/>
</dbReference>
<dbReference type="InterPro" id="IPR003439">
    <property type="entry name" value="ABC_transporter-like_ATP-bd"/>
</dbReference>
<dbReference type="Proteomes" id="UP000002068">
    <property type="component" value="Chromosome"/>
</dbReference>
<dbReference type="AlphaFoldDB" id="A0A0H3N9N8"/>
<dbReference type="GO" id="GO:0016887">
    <property type="term" value="F:ATP hydrolysis activity"/>
    <property type="evidence" value="ECO:0007669"/>
    <property type="project" value="InterPro"/>
</dbReference>
<keyword evidence="7 9" id="KW-1133">Transmembrane helix</keyword>
<feature type="transmembrane region" description="Helical" evidence="9">
    <location>
        <begin position="291"/>
        <end position="319"/>
    </location>
</feature>
<evidence type="ECO:0000256" key="5">
    <source>
        <dbReference type="ARBA" id="ARBA00022741"/>
    </source>
</evidence>
<evidence type="ECO:0000256" key="9">
    <source>
        <dbReference type="SAM" id="Phobius"/>
    </source>
</evidence>
<evidence type="ECO:0000256" key="2">
    <source>
        <dbReference type="ARBA" id="ARBA00022448"/>
    </source>
</evidence>
<dbReference type="SMART" id="SM00382">
    <property type="entry name" value="AAA"/>
    <property type="match status" value="1"/>
</dbReference>
<dbReference type="GO" id="GO:0005886">
    <property type="term" value="C:plasma membrane"/>
    <property type="evidence" value="ECO:0007669"/>
    <property type="project" value="UniProtKB-SubCell"/>
</dbReference>
<sequence>MSEKRIDEQDIEVLSFEDGMSAEKVKDAKKTTKRLLKYMAKQKFKILIIFISVLISSALTVLAPMVMGKAIDQLFNGIKTAVQTGTKFSVNFSTMGGIVSILLGLYLISAVFIYIQQYIMSGVAQNLVLSMRKDLSDKLNKLPLKYYDSHKKGETLSIVTNDLEKVADSLQEGLMQLITAVVTVVGSIVMMISISVPLTIVSAITLLVSLGITVVIARKSQERFSENQKALGELNSNIEEIFTGQIVVKAFSKEKDTIRNFKILNQNLYNASRRAQFSSYAISPIIRFINLIGYVIIAVVGGIFASTGAMTLGSIQAFIQYVNQASEPTTEISYIVNMLQAAIASAERVFTVMDEVEEIKDEESSKVISMPKGKVQFEHVKFGYSDDFILMKDININLNAGDKIAIVGPTGAGKTTLVNLLMRFYEIQGGRITIDGVNIKDLKRGELRTMFGMVLQDTWLFNGSIKENIAYSKSDATMDEIVRAAKSARVDHFIRTLPQGYDTILTEDASNLSQGQKQLLTIARAILSDPSVLILDEATSSVDTRTEVEIQKAMNNLMKGRTSFVIAHRLSTIRDADLILVMKEGTIIEQGSHKELIEKKGFYEELYNSQFSSEYDEEVV</sequence>
<dbReference type="GO" id="GO:0005524">
    <property type="term" value="F:ATP binding"/>
    <property type="evidence" value="ECO:0007669"/>
    <property type="project" value="UniProtKB-KW"/>
</dbReference>
<evidence type="ECO:0000256" key="4">
    <source>
        <dbReference type="ARBA" id="ARBA00022692"/>
    </source>
</evidence>
<dbReference type="Gene3D" id="3.40.50.300">
    <property type="entry name" value="P-loop containing nucleotide triphosphate hydrolases"/>
    <property type="match status" value="1"/>
</dbReference>
<dbReference type="RefSeq" id="WP_009892865.1">
    <property type="nucleotide sequence ID" value="NC_013315.1"/>
</dbReference>
<evidence type="ECO:0000256" key="6">
    <source>
        <dbReference type="ARBA" id="ARBA00022840"/>
    </source>
</evidence>
<evidence type="ECO:0000313" key="12">
    <source>
        <dbReference type="EMBL" id="CBA61702.1"/>
    </source>
</evidence>
<dbReference type="PROSITE" id="PS50893">
    <property type="entry name" value="ABC_TRANSPORTER_2"/>
    <property type="match status" value="1"/>
</dbReference>
<comment type="subcellular location">
    <subcellularLocation>
        <location evidence="1">Cell membrane</location>
        <topology evidence="1">Multi-pass membrane protein</topology>
    </subcellularLocation>
</comment>
<accession>A0A0H3N9N8</accession>
<dbReference type="InterPro" id="IPR027417">
    <property type="entry name" value="P-loop_NTPase"/>
</dbReference>
<dbReference type="SUPFAM" id="SSF90123">
    <property type="entry name" value="ABC transporter transmembrane region"/>
    <property type="match status" value="1"/>
</dbReference>
<dbReference type="EMBL" id="FN538970">
    <property type="protein sequence ID" value="CBA61702.1"/>
    <property type="molecule type" value="Genomic_DNA"/>
</dbReference>
<dbReference type="CDD" id="cd18547">
    <property type="entry name" value="ABC_6TM_Tm288_like"/>
    <property type="match status" value="1"/>
</dbReference>
<feature type="domain" description="ABC transporter" evidence="10">
    <location>
        <begin position="375"/>
        <end position="609"/>
    </location>
</feature>
<feature type="domain" description="ABC transmembrane type-1" evidence="11">
    <location>
        <begin position="47"/>
        <end position="341"/>
    </location>
</feature>
<dbReference type="GO" id="GO:0015421">
    <property type="term" value="F:ABC-type oligopeptide transporter activity"/>
    <property type="evidence" value="ECO:0007669"/>
    <property type="project" value="TreeGrafter"/>
</dbReference>
<dbReference type="SUPFAM" id="SSF52540">
    <property type="entry name" value="P-loop containing nucleoside triphosphate hydrolases"/>
    <property type="match status" value="1"/>
</dbReference>
<keyword evidence="6" id="KW-0067">ATP-binding</keyword>
<keyword evidence="8 9" id="KW-0472">Membrane</keyword>
<keyword evidence="5" id="KW-0547">Nucleotide-binding</keyword>
<evidence type="ECO:0000256" key="7">
    <source>
        <dbReference type="ARBA" id="ARBA00022989"/>
    </source>
</evidence>
<evidence type="ECO:0000259" key="11">
    <source>
        <dbReference type="PROSITE" id="PS50929"/>
    </source>
</evidence>
<dbReference type="Gene3D" id="1.20.1560.10">
    <property type="entry name" value="ABC transporter type 1, transmembrane domain"/>
    <property type="match status" value="1"/>
</dbReference>
<proteinExistence type="predicted"/>
<dbReference type="CDD" id="cd03254">
    <property type="entry name" value="ABCC_Glucan_exporter_like"/>
    <property type="match status" value="1"/>
</dbReference>